<dbReference type="AlphaFoldDB" id="A0A7C9BGT7"/>
<evidence type="ECO:0000313" key="1">
    <source>
        <dbReference type="EMBL" id="MPR37218.1"/>
    </source>
</evidence>
<gene>
    <name evidence="1" type="ORF">GBK04_28750</name>
</gene>
<organism evidence="1 2">
    <name type="scientific">Salmonirosea aquatica</name>
    <dbReference type="NCBI Taxonomy" id="2654236"/>
    <lineage>
        <taxon>Bacteria</taxon>
        <taxon>Pseudomonadati</taxon>
        <taxon>Bacteroidota</taxon>
        <taxon>Cytophagia</taxon>
        <taxon>Cytophagales</taxon>
        <taxon>Spirosomataceae</taxon>
        <taxon>Salmonirosea</taxon>
    </lineage>
</organism>
<keyword evidence="2" id="KW-1185">Reference proteome</keyword>
<dbReference type="Proteomes" id="UP000479293">
    <property type="component" value="Unassembled WGS sequence"/>
</dbReference>
<evidence type="ECO:0000313" key="2">
    <source>
        <dbReference type="Proteomes" id="UP000479293"/>
    </source>
</evidence>
<name>A0A7C9BGT7_9BACT</name>
<reference evidence="1 2" key="1">
    <citation type="submission" date="2019-10" db="EMBL/GenBank/DDBJ databases">
        <title>Draft Genome Sequence of Cytophagaceae sp. SJW1-29.</title>
        <authorList>
            <person name="Choi A."/>
        </authorList>
    </citation>
    <scope>NUCLEOTIDE SEQUENCE [LARGE SCALE GENOMIC DNA]</scope>
    <source>
        <strain evidence="1 2">SJW1-29</strain>
    </source>
</reference>
<dbReference type="EMBL" id="WHLY01000004">
    <property type="protein sequence ID" value="MPR37218.1"/>
    <property type="molecule type" value="Genomic_DNA"/>
</dbReference>
<proteinExistence type="predicted"/>
<comment type="caution">
    <text evidence="1">The sequence shown here is derived from an EMBL/GenBank/DDBJ whole genome shotgun (WGS) entry which is preliminary data.</text>
</comment>
<accession>A0A7C9BGT7</accession>
<sequence length="134" mass="15571">MTAHCYPDSYAIGKRIIHEGYGLYRDGNQFVWFYTERGARDNLHYFQTESDAVAYVFAAITSDKTGNRHLIGLVTTTQEQVLLTELDARGVRYWKDEIPFGSLHDKRSRIFVFGCDIRRVPDLLEKYGIWQQGN</sequence>
<protein>
    <submittedName>
        <fullName evidence="1">Uncharacterized protein</fullName>
    </submittedName>
</protein>